<dbReference type="PROSITE" id="PS51668">
    <property type="entry name" value="TSAA_2"/>
    <property type="match status" value="1"/>
</dbReference>
<proteinExistence type="inferred from homology"/>
<dbReference type="GO" id="GO:0032259">
    <property type="term" value="P:methylation"/>
    <property type="evidence" value="ECO:0007669"/>
    <property type="project" value="UniProtKB-KW"/>
</dbReference>
<comment type="similarity">
    <text evidence="2">Belongs to the tRNA methyltransferase O family.</text>
</comment>
<sequence>MISFKNSTFYIYPIGEIKKLKHAKHKIIVYKKYLKGLDKIENYNKLRILYWMDKLNDSDREILSVYPHNNKNNIKRGVFSTHSPVRPNPIGVSTVNLINRENNILIVKGLDALDNSPLIDIKSN</sequence>
<feature type="domain" description="TsaA-like" evidence="3">
    <location>
        <begin position="11"/>
        <end position="124"/>
    </location>
</feature>
<reference evidence="4" key="1">
    <citation type="submission" date="2019-08" db="EMBL/GenBank/DDBJ databases">
        <title>Genomic characterization of a novel candidate phylum (ARYD3) from a high temperature, high salinity tertiary oil reservoir in north central Oklahoma, USA.</title>
        <authorList>
            <person name="Youssef N.H."/>
            <person name="Yadav A."/>
            <person name="Elshahed M.S."/>
        </authorList>
    </citation>
    <scope>NUCLEOTIDE SEQUENCE [LARGE SCALE GENOMIC DNA]</scope>
    <source>
        <strain evidence="4">ARYD3</strain>
    </source>
</reference>
<organism evidence="4 5">
    <name type="scientific">Candidatus Mcinerneyibacterium aminivorans</name>
    <dbReference type="NCBI Taxonomy" id="2703815"/>
    <lineage>
        <taxon>Bacteria</taxon>
        <taxon>Candidatus Macinerneyibacteriota</taxon>
        <taxon>Candidatus Mcinerneyibacteria</taxon>
        <taxon>Candidatus Mcinerneyibacteriales</taxon>
        <taxon>Candidatus Mcinerneyibacteriaceae</taxon>
        <taxon>Candidatus Mcinerneyibacterium</taxon>
    </lineage>
</organism>
<comment type="caution">
    <text evidence="4">The sequence shown here is derived from an EMBL/GenBank/DDBJ whole genome shotgun (WGS) entry which is preliminary data.</text>
</comment>
<accession>A0A5D0MIL6</accession>
<dbReference type="InterPro" id="IPR036414">
    <property type="entry name" value="YaeB_N_sf"/>
</dbReference>
<dbReference type="InterPro" id="IPR036413">
    <property type="entry name" value="YaeB-like_sf"/>
</dbReference>
<dbReference type="InterPro" id="IPR040372">
    <property type="entry name" value="YaeB-like"/>
</dbReference>
<evidence type="ECO:0000256" key="2">
    <source>
        <dbReference type="ARBA" id="ARBA00033753"/>
    </source>
</evidence>
<evidence type="ECO:0000259" key="3">
    <source>
        <dbReference type="PROSITE" id="PS51668"/>
    </source>
</evidence>
<dbReference type="Gene3D" id="2.40.30.70">
    <property type="entry name" value="YaeB-like"/>
    <property type="match status" value="1"/>
</dbReference>
<dbReference type="EMBL" id="VSIX01000029">
    <property type="protein sequence ID" value="TYB31765.1"/>
    <property type="molecule type" value="Genomic_DNA"/>
</dbReference>
<dbReference type="InterPro" id="IPR023370">
    <property type="entry name" value="TrmO-like_N"/>
</dbReference>
<evidence type="ECO:0000313" key="4">
    <source>
        <dbReference type="EMBL" id="TYB31765.1"/>
    </source>
</evidence>
<dbReference type="SUPFAM" id="SSF118196">
    <property type="entry name" value="YaeB-like"/>
    <property type="match status" value="1"/>
</dbReference>
<protein>
    <submittedName>
        <fullName evidence="4">tRNA (N6-threonylcarbamoyladenosine(37)-N6)-methyltransferase TrmO</fullName>
    </submittedName>
</protein>
<dbReference type="GO" id="GO:0008168">
    <property type="term" value="F:methyltransferase activity"/>
    <property type="evidence" value="ECO:0007669"/>
    <property type="project" value="UniProtKB-KW"/>
</dbReference>
<evidence type="ECO:0000256" key="1">
    <source>
        <dbReference type="ARBA" id="ARBA00022691"/>
    </source>
</evidence>
<keyword evidence="1" id="KW-0949">S-adenosyl-L-methionine</keyword>
<gene>
    <name evidence="4" type="primary">tsaA</name>
    <name evidence="4" type="ORF">FXF47_02525</name>
</gene>
<dbReference type="PANTHER" id="PTHR12818:SF0">
    <property type="entry name" value="TRNA (ADENINE(37)-N6)-METHYLTRANSFERASE"/>
    <property type="match status" value="1"/>
</dbReference>
<dbReference type="PANTHER" id="PTHR12818">
    <property type="entry name" value="TRNA (ADENINE(37)-N6)-METHYLTRANSFERASE"/>
    <property type="match status" value="1"/>
</dbReference>
<dbReference type="Proteomes" id="UP000324143">
    <property type="component" value="Unassembled WGS sequence"/>
</dbReference>
<evidence type="ECO:0000313" key="5">
    <source>
        <dbReference type="Proteomes" id="UP000324143"/>
    </source>
</evidence>
<name>A0A5D0MIL6_9BACT</name>
<dbReference type="AlphaFoldDB" id="A0A5D0MIL6"/>
<dbReference type="Pfam" id="PF01980">
    <property type="entry name" value="TrmO_N"/>
    <property type="match status" value="1"/>
</dbReference>
<dbReference type="NCBIfam" id="TIGR00104">
    <property type="entry name" value="tRNA_TsaA"/>
    <property type="match status" value="1"/>
</dbReference>
<keyword evidence="5" id="KW-1185">Reference proteome</keyword>